<reference evidence="2" key="1">
    <citation type="journal article" date="2017" name="Plant J.">
        <title>The pomegranate (Punica granatum L.) genome and the genomics of punicalagin biosynthesis.</title>
        <authorList>
            <person name="Qin G."/>
            <person name="Xu C."/>
            <person name="Ming R."/>
            <person name="Tang H."/>
            <person name="Guyot R."/>
            <person name="Kramer E.M."/>
            <person name="Hu Y."/>
            <person name="Yi X."/>
            <person name="Qi Y."/>
            <person name="Xu X."/>
            <person name="Gao Z."/>
            <person name="Pan H."/>
            <person name="Jian J."/>
            <person name="Tian Y."/>
            <person name="Yue Z."/>
            <person name="Xu Y."/>
        </authorList>
    </citation>
    <scope>NUCLEOTIDE SEQUENCE [LARGE SCALE GENOMIC DNA]</scope>
    <source>
        <strain evidence="2">cv. Dabenzi</strain>
    </source>
</reference>
<sequence>MLCLTFQETELAPTIEEYEALIQRLTPTHIIVEPNQYAMLLGRLFALHGICTKEAQAELHHG</sequence>
<gene>
    <name evidence="1" type="ORF">CDL15_Pgr015040</name>
</gene>
<protein>
    <submittedName>
        <fullName evidence="1">Uncharacterized protein</fullName>
    </submittedName>
</protein>
<dbReference type="EMBL" id="MTKT01002501">
    <property type="protein sequence ID" value="OWM78221.1"/>
    <property type="molecule type" value="Genomic_DNA"/>
</dbReference>
<dbReference type="AlphaFoldDB" id="A0A218X178"/>
<dbReference type="Proteomes" id="UP000197138">
    <property type="component" value="Unassembled WGS sequence"/>
</dbReference>
<comment type="caution">
    <text evidence="1">The sequence shown here is derived from an EMBL/GenBank/DDBJ whole genome shotgun (WGS) entry which is preliminary data.</text>
</comment>
<organism evidence="1 2">
    <name type="scientific">Punica granatum</name>
    <name type="common">Pomegranate</name>
    <dbReference type="NCBI Taxonomy" id="22663"/>
    <lineage>
        <taxon>Eukaryota</taxon>
        <taxon>Viridiplantae</taxon>
        <taxon>Streptophyta</taxon>
        <taxon>Embryophyta</taxon>
        <taxon>Tracheophyta</taxon>
        <taxon>Spermatophyta</taxon>
        <taxon>Magnoliopsida</taxon>
        <taxon>eudicotyledons</taxon>
        <taxon>Gunneridae</taxon>
        <taxon>Pentapetalae</taxon>
        <taxon>rosids</taxon>
        <taxon>malvids</taxon>
        <taxon>Myrtales</taxon>
        <taxon>Lythraceae</taxon>
        <taxon>Punica</taxon>
    </lineage>
</organism>
<name>A0A218X178_PUNGR</name>
<evidence type="ECO:0000313" key="2">
    <source>
        <dbReference type="Proteomes" id="UP000197138"/>
    </source>
</evidence>
<proteinExistence type="predicted"/>
<accession>A0A218X178</accession>
<evidence type="ECO:0000313" key="1">
    <source>
        <dbReference type="EMBL" id="OWM78221.1"/>
    </source>
</evidence>